<protein>
    <submittedName>
        <fullName evidence="1">Uncharacterized protein</fullName>
    </submittedName>
</protein>
<keyword evidence="2" id="KW-1185">Reference proteome</keyword>
<sequence length="191" mass="21121">MSARALGSAPRLLCCRLARLSISQHIERAPSRSDPHLTAPLVTAGTSRILRNPSDPLRAPIPRSLPNCPEAPRPANPNSPLHLNPCDLYRDYCCTISVLSRAWSVCGGFVTLPVSCYRFHSNGLTHFEPPINSILYSDFNLAILQLCHLSPPLVSLRTSDAFIFHGATRFDFKRVITSVRAAFKNQTRCSL</sequence>
<gene>
    <name evidence="1" type="ORF">B0H15DRAFT_437881</name>
</gene>
<dbReference type="Proteomes" id="UP001222325">
    <property type="component" value="Unassembled WGS sequence"/>
</dbReference>
<reference evidence="1" key="1">
    <citation type="submission" date="2023-03" db="EMBL/GenBank/DDBJ databases">
        <title>Massive genome expansion in bonnet fungi (Mycena s.s.) driven by repeated elements and novel gene families across ecological guilds.</title>
        <authorList>
            <consortium name="Lawrence Berkeley National Laboratory"/>
            <person name="Harder C.B."/>
            <person name="Miyauchi S."/>
            <person name="Viragh M."/>
            <person name="Kuo A."/>
            <person name="Thoen E."/>
            <person name="Andreopoulos B."/>
            <person name="Lu D."/>
            <person name="Skrede I."/>
            <person name="Drula E."/>
            <person name="Henrissat B."/>
            <person name="Morin E."/>
            <person name="Kohler A."/>
            <person name="Barry K."/>
            <person name="LaButti K."/>
            <person name="Morin E."/>
            <person name="Salamov A."/>
            <person name="Lipzen A."/>
            <person name="Mereny Z."/>
            <person name="Hegedus B."/>
            <person name="Baldrian P."/>
            <person name="Stursova M."/>
            <person name="Weitz H."/>
            <person name="Taylor A."/>
            <person name="Grigoriev I.V."/>
            <person name="Nagy L.G."/>
            <person name="Martin F."/>
            <person name="Kauserud H."/>
        </authorList>
    </citation>
    <scope>NUCLEOTIDE SEQUENCE</scope>
    <source>
        <strain evidence="1">CBHHK173m</strain>
    </source>
</reference>
<organism evidence="1 2">
    <name type="scientific">Mycena belliarum</name>
    <dbReference type="NCBI Taxonomy" id="1033014"/>
    <lineage>
        <taxon>Eukaryota</taxon>
        <taxon>Fungi</taxon>
        <taxon>Dikarya</taxon>
        <taxon>Basidiomycota</taxon>
        <taxon>Agaricomycotina</taxon>
        <taxon>Agaricomycetes</taxon>
        <taxon>Agaricomycetidae</taxon>
        <taxon>Agaricales</taxon>
        <taxon>Marasmiineae</taxon>
        <taxon>Mycenaceae</taxon>
        <taxon>Mycena</taxon>
    </lineage>
</organism>
<proteinExistence type="predicted"/>
<name>A0AAD6TX83_9AGAR</name>
<dbReference type="EMBL" id="JARJCN010000044">
    <property type="protein sequence ID" value="KAJ7082720.1"/>
    <property type="molecule type" value="Genomic_DNA"/>
</dbReference>
<comment type="caution">
    <text evidence="1">The sequence shown here is derived from an EMBL/GenBank/DDBJ whole genome shotgun (WGS) entry which is preliminary data.</text>
</comment>
<dbReference type="AlphaFoldDB" id="A0AAD6TX83"/>
<accession>A0AAD6TX83</accession>
<evidence type="ECO:0000313" key="2">
    <source>
        <dbReference type="Proteomes" id="UP001222325"/>
    </source>
</evidence>
<evidence type="ECO:0000313" key="1">
    <source>
        <dbReference type="EMBL" id="KAJ7082720.1"/>
    </source>
</evidence>